<feature type="compositionally biased region" description="Polar residues" evidence="1">
    <location>
        <begin position="23"/>
        <end position="39"/>
    </location>
</feature>
<feature type="chain" id="PRO_5044010409" evidence="2">
    <location>
        <begin position="20"/>
        <end position="241"/>
    </location>
</feature>
<dbReference type="AlphaFoldDB" id="A0AAV1UDY2"/>
<reference evidence="3" key="1">
    <citation type="submission" date="2024-01" db="EMBL/GenBank/DDBJ databases">
        <authorList>
            <person name="Webb A."/>
        </authorList>
    </citation>
    <scope>NUCLEOTIDE SEQUENCE</scope>
    <source>
        <strain evidence="3">Pm1</strain>
    </source>
</reference>
<gene>
    <name evidence="3" type="ORF">PM001_LOCUS18199</name>
</gene>
<proteinExistence type="predicted"/>
<keyword evidence="2" id="KW-0732">Signal</keyword>
<name>A0AAV1UDY2_9STRA</name>
<comment type="caution">
    <text evidence="3">The sequence shown here is derived from an EMBL/GenBank/DDBJ whole genome shotgun (WGS) entry which is preliminary data.</text>
</comment>
<feature type="signal peptide" evidence="2">
    <location>
        <begin position="1"/>
        <end position="19"/>
    </location>
</feature>
<organism evidence="3 4">
    <name type="scientific">Peronospora matthiolae</name>
    <dbReference type="NCBI Taxonomy" id="2874970"/>
    <lineage>
        <taxon>Eukaryota</taxon>
        <taxon>Sar</taxon>
        <taxon>Stramenopiles</taxon>
        <taxon>Oomycota</taxon>
        <taxon>Peronosporomycetes</taxon>
        <taxon>Peronosporales</taxon>
        <taxon>Peronosporaceae</taxon>
        <taxon>Peronospora</taxon>
    </lineage>
</organism>
<evidence type="ECO:0000313" key="3">
    <source>
        <dbReference type="EMBL" id="CAK7933049.1"/>
    </source>
</evidence>
<evidence type="ECO:0000256" key="2">
    <source>
        <dbReference type="SAM" id="SignalP"/>
    </source>
</evidence>
<dbReference type="Proteomes" id="UP001162060">
    <property type="component" value="Unassembled WGS sequence"/>
</dbReference>
<sequence>MRTLYIFALFICAILQVTADIDSTSQNPKTSTTPDSIRSGSVPVKRQLKDHVDDERDREDWLHPFDRLSAKLDHTRAKIRNVWSKIQPKKVLSRTINSLKQLPKKARMYAILHTIRSGKLDVRRTDEPGALFSNDFLGFVLHRHHKTMYSTPDDAMIRFLRMNLPEVEVAILISRAKLFEENAAHIEKALFRQWAAHKVSAKKLGEIFMEDSSWQVGDEVYVREITDAYQKYIKDLRRSGA</sequence>
<evidence type="ECO:0000313" key="4">
    <source>
        <dbReference type="Proteomes" id="UP001162060"/>
    </source>
</evidence>
<evidence type="ECO:0000256" key="1">
    <source>
        <dbReference type="SAM" id="MobiDB-lite"/>
    </source>
</evidence>
<protein>
    <submittedName>
        <fullName evidence="3">Uncharacterized protein</fullName>
    </submittedName>
</protein>
<accession>A0AAV1UDY2</accession>
<feature type="region of interest" description="Disordered" evidence="1">
    <location>
        <begin position="23"/>
        <end position="53"/>
    </location>
</feature>
<dbReference type="EMBL" id="CAKLBY020000193">
    <property type="protein sequence ID" value="CAK7933049.1"/>
    <property type="molecule type" value="Genomic_DNA"/>
</dbReference>